<dbReference type="RefSeq" id="WP_120012960.1">
    <property type="nucleotide sequence ID" value="NZ_QZWZ01000002.1"/>
</dbReference>
<name>A0A3A5L917_9HYPH</name>
<dbReference type="InterPro" id="IPR048922">
    <property type="entry name" value="Bbp16"/>
</dbReference>
<dbReference type="Proteomes" id="UP000272706">
    <property type="component" value="Unassembled WGS sequence"/>
</dbReference>
<organism evidence="1 2">
    <name type="scientific">Mesorhizobium waimense</name>
    <dbReference type="NCBI Taxonomy" id="1300307"/>
    <lineage>
        <taxon>Bacteria</taxon>
        <taxon>Pseudomonadati</taxon>
        <taxon>Pseudomonadota</taxon>
        <taxon>Alphaproteobacteria</taxon>
        <taxon>Hyphomicrobiales</taxon>
        <taxon>Phyllobacteriaceae</taxon>
        <taxon>Mesorhizobium</taxon>
    </lineage>
</organism>
<reference evidence="1 2" key="1">
    <citation type="submission" date="2018-09" db="EMBL/GenBank/DDBJ databases">
        <title>Mesorhizobium carmichaelinearum sp. nov. isolated from Carmichaelinea spp. root nodules in New Zealand.</title>
        <authorList>
            <person name="De Meyer S.E."/>
        </authorList>
    </citation>
    <scope>NUCLEOTIDE SEQUENCE [LARGE SCALE GENOMIC DNA]</scope>
    <source>
        <strain evidence="1 2">ICMP19557</strain>
    </source>
</reference>
<dbReference type="Gene3D" id="2.60.120.1110">
    <property type="match status" value="1"/>
</dbReference>
<proteinExistence type="predicted"/>
<evidence type="ECO:0000313" key="2">
    <source>
        <dbReference type="Proteomes" id="UP000272706"/>
    </source>
</evidence>
<dbReference type="Pfam" id="PF21190">
    <property type="entry name" value="Bbp16"/>
    <property type="match status" value="1"/>
</dbReference>
<protein>
    <submittedName>
        <fullName evidence="1">Uncharacterized protein</fullName>
    </submittedName>
</protein>
<comment type="caution">
    <text evidence="1">The sequence shown here is derived from an EMBL/GenBank/DDBJ whole genome shotgun (WGS) entry which is preliminary data.</text>
</comment>
<gene>
    <name evidence="1" type="ORF">D3227_04820</name>
</gene>
<accession>A0A3A5L917</accession>
<dbReference type="EMBL" id="QZWZ01000002">
    <property type="protein sequence ID" value="RJT42004.1"/>
    <property type="molecule type" value="Genomic_DNA"/>
</dbReference>
<sequence>MIFDQQTLLSDAQAITATAASTNIIDLGPINAGFARDIGKGKPIPLRVQVVEAFNNLTSLAVALQTDDNAGFASAKTVWTTTVVLADLILGKVIIPEFIPRGTDERYMRLNYTVTGTAPTLGKITAGAVMGSQSNG</sequence>
<dbReference type="AlphaFoldDB" id="A0A3A5L917"/>
<dbReference type="OrthoDB" id="5455995at2"/>
<keyword evidence="2" id="KW-1185">Reference proteome</keyword>
<evidence type="ECO:0000313" key="1">
    <source>
        <dbReference type="EMBL" id="RJT42004.1"/>
    </source>
</evidence>